<evidence type="ECO:0000256" key="3">
    <source>
        <dbReference type="ARBA" id="ARBA00022448"/>
    </source>
</evidence>
<feature type="transmembrane region" description="Helical" evidence="8">
    <location>
        <begin position="168"/>
        <end position="185"/>
    </location>
</feature>
<dbReference type="Proteomes" id="UP000198790">
    <property type="component" value="Unassembled WGS sequence"/>
</dbReference>
<keyword evidence="6 8" id="KW-1133">Transmembrane helix</keyword>
<evidence type="ECO:0000313" key="10">
    <source>
        <dbReference type="Proteomes" id="UP000198790"/>
    </source>
</evidence>
<organism evidence="9 10">
    <name type="scientific">Algoriphagus aquimarinus</name>
    <dbReference type="NCBI Taxonomy" id="237018"/>
    <lineage>
        <taxon>Bacteria</taxon>
        <taxon>Pseudomonadati</taxon>
        <taxon>Bacteroidota</taxon>
        <taxon>Cytophagia</taxon>
        <taxon>Cytophagales</taxon>
        <taxon>Cyclobacteriaceae</taxon>
        <taxon>Algoriphagus</taxon>
    </lineage>
</organism>
<proteinExistence type="inferred from homology"/>
<evidence type="ECO:0000256" key="2">
    <source>
        <dbReference type="ARBA" id="ARBA00005658"/>
    </source>
</evidence>
<dbReference type="Pfam" id="PF02028">
    <property type="entry name" value="BCCT"/>
    <property type="match status" value="1"/>
</dbReference>
<feature type="transmembrane region" description="Helical" evidence="8">
    <location>
        <begin position="248"/>
        <end position="270"/>
    </location>
</feature>
<evidence type="ECO:0000256" key="4">
    <source>
        <dbReference type="ARBA" id="ARBA00022475"/>
    </source>
</evidence>
<reference evidence="9 10" key="1">
    <citation type="submission" date="2016-10" db="EMBL/GenBank/DDBJ databases">
        <authorList>
            <person name="de Groot N.N."/>
        </authorList>
    </citation>
    <scope>NUCLEOTIDE SEQUENCE [LARGE SCALE GENOMIC DNA]</scope>
    <source>
        <strain evidence="9 10">DSM 23399</strain>
    </source>
</reference>
<evidence type="ECO:0000256" key="6">
    <source>
        <dbReference type="ARBA" id="ARBA00022989"/>
    </source>
</evidence>
<comment type="similarity">
    <text evidence="2">Belongs to the BCCT transporter (TC 2.A.15) family.</text>
</comment>
<keyword evidence="7 8" id="KW-0472">Membrane</keyword>
<keyword evidence="4" id="KW-1003">Cell membrane</keyword>
<protein>
    <submittedName>
        <fullName evidence="9">Choline-glycine betaine transporter</fullName>
    </submittedName>
</protein>
<dbReference type="GO" id="GO:0005886">
    <property type="term" value="C:plasma membrane"/>
    <property type="evidence" value="ECO:0007669"/>
    <property type="project" value="UniProtKB-SubCell"/>
</dbReference>
<feature type="transmembrane region" description="Helical" evidence="8">
    <location>
        <begin position="108"/>
        <end position="129"/>
    </location>
</feature>
<sequence length="527" mass="58964">MLLLKNFKFRYLTHSMAKNTAFFRFNVRPWVFWPPFILLILAVFSSIFFPDSFIDFIRDIQQSILTNFSIGFSWLSFAMTLLTIAVFFSPLGNYRIGGESALPRLNRISWFAIVLCTTIAVGILFWGSAEPLSHFLFPPEFKGFESNSEQAKSFALGALYFHWGFTPYAIYAVPALVFALMYYSGKSRFSLGIMLRPMIGNTPHRFWETGLDMFSLFALVTGMAAALGAGILSLSGGFLAFFPDINPTFLTGLITLGILVTFIISASTGIEKGIKNLSLFNLGFFFLIAFLFVILGEKGKILDSILTGFNQYFSNFTDLSLQLSGAGNSWTYDWSTFNFAMWMAWAPMTALFLGKIAVGRTVREFLLVNWFLPALFCLVWMGIFGGTTLDFASVNPDSYKDLFLNSGPESIIYKVFDDMGYFKVFAQLFILGIFLSYVTAADSSTDALASISMKKQDGDPFRSDTNLKVIWGVLIGFLSWIMITYSGIDGVRILSVIGGLPALFFLLLVSVCLLLLLISPKKYLKNQ</sequence>
<evidence type="ECO:0000313" key="9">
    <source>
        <dbReference type="EMBL" id="SFB12134.1"/>
    </source>
</evidence>
<feature type="transmembrane region" description="Helical" evidence="8">
    <location>
        <begin position="494"/>
        <end position="518"/>
    </location>
</feature>
<feature type="transmembrane region" description="Helical" evidence="8">
    <location>
        <begin position="277"/>
        <end position="296"/>
    </location>
</feature>
<keyword evidence="10" id="KW-1185">Reference proteome</keyword>
<gene>
    <name evidence="9" type="ORF">SAMN04489723_104311</name>
</gene>
<dbReference type="PANTHER" id="PTHR30047:SF7">
    <property type="entry name" value="HIGH-AFFINITY CHOLINE TRANSPORT PROTEIN"/>
    <property type="match status" value="1"/>
</dbReference>
<feature type="transmembrane region" description="Helical" evidence="8">
    <location>
        <begin position="214"/>
        <end position="242"/>
    </location>
</feature>
<feature type="transmembrane region" description="Helical" evidence="8">
    <location>
        <begin position="365"/>
        <end position="383"/>
    </location>
</feature>
<dbReference type="PANTHER" id="PTHR30047">
    <property type="entry name" value="HIGH-AFFINITY CHOLINE TRANSPORT PROTEIN-RELATED"/>
    <property type="match status" value="1"/>
</dbReference>
<feature type="transmembrane region" description="Helical" evidence="8">
    <location>
        <begin position="424"/>
        <end position="448"/>
    </location>
</feature>
<dbReference type="GO" id="GO:0022857">
    <property type="term" value="F:transmembrane transporter activity"/>
    <property type="evidence" value="ECO:0007669"/>
    <property type="project" value="InterPro"/>
</dbReference>
<dbReference type="AlphaFoldDB" id="A0A1I0YFN7"/>
<evidence type="ECO:0000256" key="1">
    <source>
        <dbReference type="ARBA" id="ARBA00004651"/>
    </source>
</evidence>
<feature type="transmembrane region" description="Helical" evidence="8">
    <location>
        <begin position="30"/>
        <end position="49"/>
    </location>
</feature>
<evidence type="ECO:0000256" key="8">
    <source>
        <dbReference type="SAM" id="Phobius"/>
    </source>
</evidence>
<evidence type="ECO:0000256" key="7">
    <source>
        <dbReference type="ARBA" id="ARBA00023136"/>
    </source>
</evidence>
<feature type="transmembrane region" description="Helical" evidence="8">
    <location>
        <begin position="339"/>
        <end position="358"/>
    </location>
</feature>
<evidence type="ECO:0000256" key="5">
    <source>
        <dbReference type="ARBA" id="ARBA00022692"/>
    </source>
</evidence>
<accession>A0A1I0YFN7</accession>
<keyword evidence="5 8" id="KW-0812">Transmembrane</keyword>
<keyword evidence="3" id="KW-0813">Transport</keyword>
<feature type="transmembrane region" description="Helical" evidence="8">
    <location>
        <begin position="69"/>
        <end position="88"/>
    </location>
</feature>
<name>A0A1I0YFN7_9BACT</name>
<feature type="transmembrane region" description="Helical" evidence="8">
    <location>
        <begin position="469"/>
        <end position="488"/>
    </location>
</feature>
<dbReference type="InterPro" id="IPR000060">
    <property type="entry name" value="BCCT_transptr"/>
</dbReference>
<comment type="subcellular location">
    <subcellularLocation>
        <location evidence="1">Cell membrane</location>
        <topology evidence="1">Multi-pass membrane protein</topology>
    </subcellularLocation>
</comment>
<dbReference type="EMBL" id="FOKK01000004">
    <property type="protein sequence ID" value="SFB12134.1"/>
    <property type="molecule type" value="Genomic_DNA"/>
</dbReference>